<sequence length="59" mass="6084">MSDCACTPVGSHAKVKANAATANARSDNITSSLQSPKYAPDVGAATGDDNVGRRQETIY</sequence>
<feature type="region of interest" description="Disordered" evidence="1">
    <location>
        <begin position="17"/>
        <end position="59"/>
    </location>
</feature>
<dbReference type="EMBL" id="BSNS01000024">
    <property type="protein sequence ID" value="GLQ57907.1"/>
    <property type="molecule type" value="Genomic_DNA"/>
</dbReference>
<gene>
    <name evidence="2" type="ORF">GCM10010862_51660</name>
</gene>
<reference evidence="3" key="1">
    <citation type="journal article" date="2019" name="Int. J. Syst. Evol. Microbiol.">
        <title>The Global Catalogue of Microorganisms (GCM) 10K type strain sequencing project: providing services to taxonomists for standard genome sequencing and annotation.</title>
        <authorList>
            <consortium name="The Broad Institute Genomics Platform"/>
            <consortium name="The Broad Institute Genome Sequencing Center for Infectious Disease"/>
            <person name="Wu L."/>
            <person name="Ma J."/>
        </authorList>
    </citation>
    <scope>NUCLEOTIDE SEQUENCE [LARGE SCALE GENOMIC DNA]</scope>
    <source>
        <strain evidence="3">NBRC 112416</strain>
    </source>
</reference>
<organism evidence="2 3">
    <name type="scientific">Devosia nitrariae</name>
    <dbReference type="NCBI Taxonomy" id="2071872"/>
    <lineage>
        <taxon>Bacteria</taxon>
        <taxon>Pseudomonadati</taxon>
        <taxon>Pseudomonadota</taxon>
        <taxon>Alphaproteobacteria</taxon>
        <taxon>Hyphomicrobiales</taxon>
        <taxon>Devosiaceae</taxon>
        <taxon>Devosia</taxon>
    </lineage>
</organism>
<name>A0ABQ5WDJ1_9HYPH</name>
<proteinExistence type="predicted"/>
<keyword evidence="3" id="KW-1185">Reference proteome</keyword>
<protein>
    <submittedName>
        <fullName evidence="2">Uncharacterized protein</fullName>
    </submittedName>
</protein>
<comment type="caution">
    <text evidence="2">The sequence shown here is derived from an EMBL/GenBank/DDBJ whole genome shotgun (WGS) entry which is preliminary data.</text>
</comment>
<dbReference type="Proteomes" id="UP001156691">
    <property type="component" value="Unassembled WGS sequence"/>
</dbReference>
<evidence type="ECO:0000313" key="2">
    <source>
        <dbReference type="EMBL" id="GLQ57907.1"/>
    </source>
</evidence>
<evidence type="ECO:0000256" key="1">
    <source>
        <dbReference type="SAM" id="MobiDB-lite"/>
    </source>
</evidence>
<evidence type="ECO:0000313" key="3">
    <source>
        <dbReference type="Proteomes" id="UP001156691"/>
    </source>
</evidence>
<feature type="compositionally biased region" description="Polar residues" evidence="1">
    <location>
        <begin position="25"/>
        <end position="35"/>
    </location>
</feature>
<accession>A0ABQ5WDJ1</accession>
<feature type="compositionally biased region" description="Basic and acidic residues" evidence="1">
    <location>
        <begin position="50"/>
        <end position="59"/>
    </location>
</feature>